<accession>A0AAN6TYL1</accession>
<name>A0AAN6TYL1_9PEZI</name>
<reference evidence="2" key="2">
    <citation type="submission" date="2023-05" db="EMBL/GenBank/DDBJ databases">
        <authorList>
            <consortium name="Lawrence Berkeley National Laboratory"/>
            <person name="Steindorff A."/>
            <person name="Hensen N."/>
            <person name="Bonometti L."/>
            <person name="Westerberg I."/>
            <person name="Brannstrom I.O."/>
            <person name="Guillou S."/>
            <person name="Cros-Aarteil S."/>
            <person name="Calhoun S."/>
            <person name="Haridas S."/>
            <person name="Kuo A."/>
            <person name="Mondo S."/>
            <person name="Pangilinan J."/>
            <person name="Riley R."/>
            <person name="Labutti K."/>
            <person name="Andreopoulos B."/>
            <person name="Lipzen A."/>
            <person name="Chen C."/>
            <person name="Yanf M."/>
            <person name="Daum C."/>
            <person name="Ng V."/>
            <person name="Clum A."/>
            <person name="Ohm R."/>
            <person name="Martin F."/>
            <person name="Silar P."/>
            <person name="Natvig D."/>
            <person name="Lalanne C."/>
            <person name="Gautier V."/>
            <person name="Ament-Velasquez S.L."/>
            <person name="Kruys A."/>
            <person name="Hutchinson M.I."/>
            <person name="Powell A.J."/>
            <person name="Barry K."/>
            <person name="Miller A.N."/>
            <person name="Grigoriev I.V."/>
            <person name="Debuchy R."/>
            <person name="Gladieux P."/>
            <person name="Thoren M.H."/>
            <person name="Johannesson H."/>
        </authorList>
    </citation>
    <scope>NUCLEOTIDE SEQUENCE</scope>
    <source>
        <strain evidence="2">CBS 731.68</strain>
    </source>
</reference>
<dbReference type="RefSeq" id="XP_062646888.1">
    <property type="nucleotide sequence ID" value="XM_062787425.1"/>
</dbReference>
<comment type="caution">
    <text evidence="2">The sequence shown here is derived from an EMBL/GenBank/DDBJ whole genome shotgun (WGS) entry which is preliminary data.</text>
</comment>
<protein>
    <submittedName>
        <fullName evidence="2">Uncharacterized protein</fullName>
    </submittedName>
</protein>
<dbReference type="GeneID" id="87824195"/>
<evidence type="ECO:0000313" key="2">
    <source>
        <dbReference type="EMBL" id="KAK4123117.1"/>
    </source>
</evidence>
<keyword evidence="3" id="KW-1185">Reference proteome</keyword>
<dbReference type="AlphaFoldDB" id="A0AAN6TYL1"/>
<feature type="region of interest" description="Disordered" evidence="1">
    <location>
        <begin position="1"/>
        <end position="37"/>
    </location>
</feature>
<proteinExistence type="predicted"/>
<evidence type="ECO:0000313" key="3">
    <source>
        <dbReference type="Proteomes" id="UP001302602"/>
    </source>
</evidence>
<evidence type="ECO:0000256" key="1">
    <source>
        <dbReference type="SAM" id="MobiDB-lite"/>
    </source>
</evidence>
<dbReference type="Proteomes" id="UP001302602">
    <property type="component" value="Unassembled WGS sequence"/>
</dbReference>
<organism evidence="2 3">
    <name type="scientific">Parathielavia appendiculata</name>
    <dbReference type="NCBI Taxonomy" id="2587402"/>
    <lineage>
        <taxon>Eukaryota</taxon>
        <taxon>Fungi</taxon>
        <taxon>Dikarya</taxon>
        <taxon>Ascomycota</taxon>
        <taxon>Pezizomycotina</taxon>
        <taxon>Sordariomycetes</taxon>
        <taxon>Sordariomycetidae</taxon>
        <taxon>Sordariales</taxon>
        <taxon>Chaetomiaceae</taxon>
        <taxon>Parathielavia</taxon>
    </lineage>
</organism>
<gene>
    <name evidence="2" type="ORF">N657DRAFT_448248</name>
</gene>
<sequence>MAKVSPTADNGHAKAPTLGPDTGRQRPPATPPYQSSEAITAPATLNACKFNIQTTARSLPTSVGPPSKRFMSLWMATLSAFPATRCSRATCCDPQNENRLRSGNLGES</sequence>
<dbReference type="EMBL" id="MU853229">
    <property type="protein sequence ID" value="KAK4123117.1"/>
    <property type="molecule type" value="Genomic_DNA"/>
</dbReference>
<reference evidence="2" key="1">
    <citation type="journal article" date="2023" name="Mol. Phylogenet. Evol.">
        <title>Genome-scale phylogeny and comparative genomics of the fungal order Sordariales.</title>
        <authorList>
            <person name="Hensen N."/>
            <person name="Bonometti L."/>
            <person name="Westerberg I."/>
            <person name="Brannstrom I.O."/>
            <person name="Guillou S."/>
            <person name="Cros-Aarteil S."/>
            <person name="Calhoun S."/>
            <person name="Haridas S."/>
            <person name="Kuo A."/>
            <person name="Mondo S."/>
            <person name="Pangilinan J."/>
            <person name="Riley R."/>
            <person name="LaButti K."/>
            <person name="Andreopoulos B."/>
            <person name="Lipzen A."/>
            <person name="Chen C."/>
            <person name="Yan M."/>
            <person name="Daum C."/>
            <person name="Ng V."/>
            <person name="Clum A."/>
            <person name="Steindorff A."/>
            <person name="Ohm R.A."/>
            <person name="Martin F."/>
            <person name="Silar P."/>
            <person name="Natvig D.O."/>
            <person name="Lalanne C."/>
            <person name="Gautier V."/>
            <person name="Ament-Velasquez S.L."/>
            <person name="Kruys A."/>
            <person name="Hutchinson M.I."/>
            <person name="Powell A.J."/>
            <person name="Barry K."/>
            <person name="Miller A.N."/>
            <person name="Grigoriev I.V."/>
            <person name="Debuchy R."/>
            <person name="Gladieux P."/>
            <person name="Hiltunen Thoren M."/>
            <person name="Johannesson H."/>
        </authorList>
    </citation>
    <scope>NUCLEOTIDE SEQUENCE</scope>
    <source>
        <strain evidence="2">CBS 731.68</strain>
    </source>
</reference>